<dbReference type="PANTHER" id="PTHR11455:SF9">
    <property type="entry name" value="CRYPTOCHROME CIRCADIAN CLOCK 5 ISOFORM X1"/>
    <property type="match status" value="1"/>
</dbReference>
<evidence type="ECO:0000256" key="5">
    <source>
        <dbReference type="ARBA" id="ARBA00022827"/>
    </source>
</evidence>
<comment type="cofactor">
    <cofactor evidence="8">
        <name>FAD</name>
        <dbReference type="ChEBI" id="CHEBI:57692"/>
    </cofactor>
    <text evidence="8">Binds 1 FAD per subunit.</text>
</comment>
<reference evidence="12" key="2">
    <citation type="submission" date="2023-01" db="EMBL/GenBank/DDBJ databases">
        <authorList>
            <person name="Sun Q."/>
            <person name="Evtushenko L."/>
        </authorList>
    </citation>
    <scope>NUCLEOTIDE SEQUENCE</scope>
    <source>
        <strain evidence="12">VKM B-2555</strain>
    </source>
</reference>
<evidence type="ECO:0000256" key="6">
    <source>
        <dbReference type="ARBA" id="ARBA00022991"/>
    </source>
</evidence>
<dbReference type="Gene3D" id="1.10.579.10">
    <property type="entry name" value="DNA Cyclobutane Dipyrimidine Photolyase, subunit A, domain 3"/>
    <property type="match status" value="1"/>
</dbReference>
<keyword evidence="4 8" id="KW-0285">Flavoprotein</keyword>
<comment type="similarity">
    <text evidence="10">Belongs to the DNA photolyase family.</text>
</comment>
<dbReference type="InterPro" id="IPR014729">
    <property type="entry name" value="Rossmann-like_a/b/a_fold"/>
</dbReference>
<dbReference type="GO" id="GO:0003904">
    <property type="term" value="F:deoxyribodipyrimidine photo-lyase activity"/>
    <property type="evidence" value="ECO:0007669"/>
    <property type="project" value="UniProtKB-EC"/>
</dbReference>
<dbReference type="PRINTS" id="PR00147">
    <property type="entry name" value="DNAPHOTLYASE"/>
</dbReference>
<protein>
    <recommendedName>
        <fullName evidence="3">Deoxyribodipyrimidine photo-lyase</fullName>
        <ecNumber evidence="2">4.1.99.3</ecNumber>
    </recommendedName>
</protein>
<dbReference type="GO" id="GO:0071949">
    <property type="term" value="F:FAD binding"/>
    <property type="evidence" value="ECO:0007669"/>
    <property type="project" value="TreeGrafter"/>
</dbReference>
<evidence type="ECO:0000313" key="12">
    <source>
        <dbReference type="EMBL" id="GLK75121.1"/>
    </source>
</evidence>
<dbReference type="PROSITE" id="PS51645">
    <property type="entry name" value="PHR_CRY_ALPHA_BETA"/>
    <property type="match status" value="1"/>
</dbReference>
<evidence type="ECO:0000256" key="2">
    <source>
        <dbReference type="ARBA" id="ARBA00013149"/>
    </source>
</evidence>
<proteinExistence type="inferred from homology"/>
<evidence type="ECO:0000256" key="8">
    <source>
        <dbReference type="PIRSR" id="PIRSR602081-1"/>
    </source>
</evidence>
<evidence type="ECO:0000256" key="3">
    <source>
        <dbReference type="ARBA" id="ARBA00014046"/>
    </source>
</evidence>
<name>A0A9W6JCR2_9HYPH</name>
<evidence type="ECO:0000256" key="10">
    <source>
        <dbReference type="RuleBase" id="RU004182"/>
    </source>
</evidence>
<sequence>MTLAPRPPEIPAPMPSSTEAPVLVWFREDLRLGDHPALAAALETGRPVTALYLYDDASPSLRPLGGASQWWLSRSLKALAQDCAALGLPFTVRKGAAATEIPKAVKEAGAAQTLWSRRYGAAEAKIDGEVQARLERAGVEVSTFNGRLLYEPWEVTSKAGTPLKLFSPFWRACQAKGDPAPPLPRPTKRDVTAGPALDGLAVEDLALEPTTPDWAGGLRANWTPGEAGAREAVGAFLDDGLRGYAKNRDRPDLPATSRMSPHLRFGEVSPRQLWHAVEAAKAEGAANGTDVEKFRAELGWREFSYHLLHQHPELATRNVQPRFDAFPWSKPDPAQMRAWRRGLTGYPIVDAGMRQLWTTGWMHNRVRMICASFLIKDLLVDWREGEAWFWDTLVDADPANNAASWQWVAGCGADAAPYFRVFNPILQGEKFDPEGAYVKAFVPELKDVPTRYVHKPWEATEIELRAAGVTLGEDYPRTIVDHGKARDRALAAFGRLPPKDG</sequence>
<dbReference type="Gene3D" id="3.40.50.620">
    <property type="entry name" value="HUPs"/>
    <property type="match status" value="1"/>
</dbReference>
<dbReference type="PANTHER" id="PTHR11455">
    <property type="entry name" value="CRYPTOCHROME"/>
    <property type="match status" value="1"/>
</dbReference>
<evidence type="ECO:0000256" key="7">
    <source>
        <dbReference type="ARBA" id="ARBA00033999"/>
    </source>
</evidence>
<evidence type="ECO:0000259" key="11">
    <source>
        <dbReference type="PROSITE" id="PS51645"/>
    </source>
</evidence>
<feature type="binding site" evidence="8">
    <location>
        <position position="244"/>
    </location>
    <ligand>
        <name>FAD</name>
        <dbReference type="ChEBI" id="CHEBI:57692"/>
    </ligand>
</feature>
<evidence type="ECO:0000256" key="1">
    <source>
        <dbReference type="ARBA" id="ARBA00001932"/>
    </source>
</evidence>
<comment type="caution">
    <text evidence="12">The sequence shown here is derived from an EMBL/GenBank/DDBJ whole genome shotgun (WGS) entry which is preliminary data.</text>
</comment>
<dbReference type="SUPFAM" id="SSF48173">
    <property type="entry name" value="Cryptochrome/photolyase FAD-binding domain"/>
    <property type="match status" value="1"/>
</dbReference>
<dbReference type="Gene3D" id="1.25.40.80">
    <property type="match status" value="1"/>
</dbReference>
<keyword evidence="5 8" id="KW-0274">FAD</keyword>
<dbReference type="FunFam" id="1.10.579.10:FF:000003">
    <property type="entry name" value="Deoxyribodipyrimidine photo-lyase"/>
    <property type="match status" value="1"/>
</dbReference>
<gene>
    <name evidence="12" type="ORF">GCM10008171_03750</name>
</gene>
<comment type="cofactor">
    <cofactor evidence="1">
        <name>(6R)-5,10-methylene-5,6,7,8-tetrahydrofolate</name>
        <dbReference type="ChEBI" id="CHEBI:15636"/>
    </cofactor>
</comment>
<dbReference type="GO" id="GO:0000719">
    <property type="term" value="P:photoreactive repair"/>
    <property type="evidence" value="ECO:0007669"/>
    <property type="project" value="UniProtKB-ARBA"/>
</dbReference>
<feature type="site" description="Electron transfer via tryptophanyl radical" evidence="9">
    <location>
        <position position="382"/>
    </location>
</feature>
<dbReference type="SUPFAM" id="SSF52425">
    <property type="entry name" value="Cryptochrome/photolyase, N-terminal domain"/>
    <property type="match status" value="1"/>
</dbReference>
<keyword evidence="13" id="KW-1185">Reference proteome</keyword>
<dbReference type="EC" id="4.1.99.3" evidence="2"/>
<dbReference type="InterPro" id="IPR006050">
    <property type="entry name" value="DNA_photolyase_N"/>
</dbReference>
<dbReference type="InterPro" id="IPR002081">
    <property type="entry name" value="Cryptochrome/DNA_photolyase_1"/>
</dbReference>
<dbReference type="InterPro" id="IPR005101">
    <property type="entry name" value="Cryptochr/Photolyase_FAD-bd"/>
</dbReference>
<feature type="site" description="Electron transfer via tryptophanyl radical" evidence="9">
    <location>
        <position position="328"/>
    </location>
</feature>
<comment type="catalytic activity">
    <reaction evidence="7">
        <text>cyclobutadipyrimidine (in DNA) = 2 pyrimidine residues (in DNA).</text>
        <dbReference type="EC" id="4.1.99.3"/>
    </reaction>
</comment>
<accession>A0A9W6JCR2</accession>
<feature type="binding site" evidence="8">
    <location>
        <begin position="256"/>
        <end position="260"/>
    </location>
    <ligand>
        <name>FAD</name>
        <dbReference type="ChEBI" id="CHEBI:57692"/>
    </ligand>
</feature>
<dbReference type="InterPro" id="IPR018394">
    <property type="entry name" value="DNA_photolyase_1_CS_C"/>
</dbReference>
<evidence type="ECO:0000256" key="9">
    <source>
        <dbReference type="PIRSR" id="PIRSR602081-2"/>
    </source>
</evidence>
<dbReference type="Pfam" id="PF00875">
    <property type="entry name" value="DNA_photolyase"/>
    <property type="match status" value="1"/>
</dbReference>
<dbReference type="PROSITE" id="PS00691">
    <property type="entry name" value="DNA_PHOTOLYASES_1_2"/>
    <property type="match status" value="1"/>
</dbReference>
<dbReference type="GO" id="GO:0003677">
    <property type="term" value="F:DNA binding"/>
    <property type="evidence" value="ECO:0007669"/>
    <property type="project" value="TreeGrafter"/>
</dbReference>
<feature type="binding site" evidence="8">
    <location>
        <begin position="395"/>
        <end position="397"/>
    </location>
    <ligand>
        <name>FAD</name>
        <dbReference type="ChEBI" id="CHEBI:57692"/>
    </ligand>
</feature>
<dbReference type="InterPro" id="IPR036155">
    <property type="entry name" value="Crypto/Photolyase_N_sf"/>
</dbReference>
<feature type="binding site" evidence="8">
    <location>
        <position position="294"/>
    </location>
    <ligand>
        <name>FAD</name>
        <dbReference type="ChEBI" id="CHEBI:57692"/>
    </ligand>
</feature>
<dbReference type="Pfam" id="PF03441">
    <property type="entry name" value="FAD_binding_7"/>
    <property type="match status" value="1"/>
</dbReference>
<dbReference type="Proteomes" id="UP001143364">
    <property type="component" value="Unassembled WGS sequence"/>
</dbReference>
<dbReference type="AlphaFoldDB" id="A0A9W6JCR2"/>
<reference evidence="12" key="1">
    <citation type="journal article" date="2014" name="Int. J. Syst. Evol. Microbiol.">
        <title>Complete genome sequence of Corynebacterium casei LMG S-19264T (=DSM 44701T), isolated from a smear-ripened cheese.</title>
        <authorList>
            <consortium name="US DOE Joint Genome Institute (JGI-PGF)"/>
            <person name="Walter F."/>
            <person name="Albersmeier A."/>
            <person name="Kalinowski J."/>
            <person name="Ruckert C."/>
        </authorList>
    </citation>
    <scope>NUCLEOTIDE SEQUENCE</scope>
    <source>
        <strain evidence="12">VKM B-2555</strain>
    </source>
</reference>
<evidence type="ECO:0000256" key="4">
    <source>
        <dbReference type="ARBA" id="ARBA00022630"/>
    </source>
</evidence>
<dbReference type="GO" id="GO:0009416">
    <property type="term" value="P:response to light stimulus"/>
    <property type="evidence" value="ECO:0007669"/>
    <property type="project" value="TreeGrafter"/>
</dbReference>
<feature type="site" description="Electron transfer via tryptophanyl radical" evidence="9">
    <location>
        <position position="405"/>
    </location>
</feature>
<feature type="domain" description="Photolyase/cryptochrome alpha/beta" evidence="11">
    <location>
        <begin position="20"/>
        <end position="149"/>
    </location>
</feature>
<dbReference type="InterPro" id="IPR036134">
    <property type="entry name" value="Crypto/Photolyase_FAD-like_sf"/>
</dbReference>
<dbReference type="PROSITE" id="PS00394">
    <property type="entry name" value="DNA_PHOTOLYASES_1_1"/>
    <property type="match status" value="1"/>
</dbReference>
<dbReference type="EMBL" id="BSFK01000005">
    <property type="protein sequence ID" value="GLK75121.1"/>
    <property type="molecule type" value="Genomic_DNA"/>
</dbReference>
<evidence type="ECO:0000313" key="13">
    <source>
        <dbReference type="Proteomes" id="UP001143364"/>
    </source>
</evidence>
<keyword evidence="6 10" id="KW-0157">Chromophore</keyword>
<organism evidence="12 13">
    <name type="scientific">Methylopila jiangsuensis</name>
    <dbReference type="NCBI Taxonomy" id="586230"/>
    <lineage>
        <taxon>Bacteria</taxon>
        <taxon>Pseudomonadati</taxon>
        <taxon>Pseudomonadota</taxon>
        <taxon>Alphaproteobacteria</taxon>
        <taxon>Hyphomicrobiales</taxon>
        <taxon>Methylopilaceae</taxon>
        <taxon>Methylopila</taxon>
    </lineage>
</organism>